<dbReference type="STRING" id="318479.A0A158Q3C7"/>
<evidence type="ECO:0000313" key="3">
    <source>
        <dbReference type="EMBL" id="VDN56536.1"/>
    </source>
</evidence>
<dbReference type="EMBL" id="UYYG01001156">
    <property type="protein sequence ID" value="VDN56536.1"/>
    <property type="molecule type" value="Genomic_DNA"/>
</dbReference>
<dbReference type="OrthoDB" id="69088at2759"/>
<reference evidence="3 5" key="2">
    <citation type="submission" date="2018-11" db="EMBL/GenBank/DDBJ databases">
        <authorList>
            <consortium name="Pathogen Informatics"/>
        </authorList>
    </citation>
    <scope>NUCLEOTIDE SEQUENCE [LARGE SCALE GENOMIC DNA]</scope>
</reference>
<protein>
    <submittedName>
        <fullName evidence="6">INTS5_C domain-containing protein</fullName>
    </submittedName>
</protein>
<accession>A0A158Q3C7</accession>
<dbReference type="GO" id="GO:0032039">
    <property type="term" value="C:integrator complex"/>
    <property type="evidence" value="ECO:0007669"/>
    <property type="project" value="InterPro"/>
</dbReference>
<sequence>MKRTIKRILSDFQALTIAAEDVSSVYRNLRPLWASYPVSNLVDPAVRIFVKIPCARNAFLHYVGMLTHEATHLYFSKKENPHFSTEFINVERAVRQLTNEIQQLLDVNGSKNLASDILIWSCLLFIDICKCNYERPIAKKTGISSIALLELFQSCPSVNYVINLTDKAISLLLNASSDECLNILMDASRHGFCFDWIWLHIAVTFPEAMVPCLLELGHNEFKEFALSIPSTQAQQLDKQEIHKQKFISLCEIITYLASKRRGDLRKAVREMLINSIEKMDDLENMKPLSDDSDLTTCFLFKLSTNSPEILQFLVHSINDLVNYHVILYTAMQLAGLNQQCILPVLPNVEFTYVAFFRHMIFYLKADILAIVFQMISLFVFDLHILEDFSRINQTLAEDIRVGATIVTSDIIGIILSKVYDKLTFNVADFVPFNELTCDASKLKHLIQQTLDADGERSTLYLSYLNAFCMASEPATTSEIIARFIVEARNEQELLKLSALLLSILPFSPNVGEEAMKKFFTNRAKIEEEKRNEKMMQNRCNLDNEANILLDEIVNVRWLENLRILNEWQKALDGKNPLKYVRFEMTKFYGEITTNVFSWVLDTLSFLDDIQDKAGDKYDQLMESVVQGSISLCSSITVPSILSSRFSYKICAQFATLLITLLKNVCDDNTPSSYSLFLNMRAWGNDFLCCQVVYLRQQFMSHFLDEALMYADKLFDCSSIDVWEMEQTFAGGCRKKNSWKDDGNDQISLFEQIRTMSLAPLKAVQMAHSGVIGAGLRRKEEIDKKSGFHMRRLIFFDSIQRLACTTTSDNDLVPLHQIYKHLAIKITDRVCKDGLTGAFIWNEWEQEKENIARYIAAARRLSESYFLWDLMFAVAEVYPCLWYCSPLLKSIFATILIQFENNSDRKSLPSKEIVDLLDRWFLLTKRGQMLPRQLALFVDVIQNVSIHEGHNVLLDIWHYFQNFFEKETHPINTLNTIFEKAVNGVNELIQGDLSNSRETCRLVIQRNIVKLGCLFPLIFADELVDVKEI</sequence>
<dbReference type="Proteomes" id="UP000274756">
    <property type="component" value="Unassembled WGS sequence"/>
</dbReference>
<feature type="domain" description="Integrator complex subunit 5 N-terminal" evidence="1">
    <location>
        <begin position="25"/>
        <end position="222"/>
    </location>
</feature>
<dbReference type="Proteomes" id="UP000038040">
    <property type="component" value="Unplaced"/>
</dbReference>
<dbReference type="AlphaFoldDB" id="A0A158Q3C7"/>
<evidence type="ECO:0000313" key="6">
    <source>
        <dbReference type="WBParaSite" id="DME_0000214901-mRNA-1"/>
    </source>
</evidence>
<dbReference type="Pfam" id="PF14838">
    <property type="entry name" value="INTS5_C"/>
    <property type="match status" value="1"/>
</dbReference>
<dbReference type="PANTHER" id="PTHR31697">
    <property type="entry name" value="INTEGRATOR COMPLEX SUBUNIT 5"/>
    <property type="match status" value="1"/>
</dbReference>
<keyword evidence="5" id="KW-1185">Reference proteome</keyword>
<reference evidence="6" key="1">
    <citation type="submission" date="2016-04" db="UniProtKB">
        <authorList>
            <consortium name="WormBaseParasite"/>
        </authorList>
    </citation>
    <scope>IDENTIFICATION</scope>
</reference>
<dbReference type="InterPro" id="IPR029445">
    <property type="entry name" value="INTS5_N"/>
</dbReference>
<proteinExistence type="predicted"/>
<feature type="domain" description="Integrator complex subunit 5 C-terminal" evidence="2">
    <location>
        <begin position="245"/>
        <end position="1010"/>
    </location>
</feature>
<evidence type="ECO:0000313" key="4">
    <source>
        <dbReference type="Proteomes" id="UP000038040"/>
    </source>
</evidence>
<dbReference type="InterPro" id="IPR029444">
    <property type="entry name" value="INTS5_C"/>
</dbReference>
<dbReference type="Pfam" id="PF14837">
    <property type="entry name" value="INTS5_N"/>
    <property type="match status" value="1"/>
</dbReference>
<dbReference type="GO" id="GO:0034472">
    <property type="term" value="P:snRNA 3'-end processing"/>
    <property type="evidence" value="ECO:0007669"/>
    <property type="project" value="TreeGrafter"/>
</dbReference>
<name>A0A158Q3C7_DRAME</name>
<dbReference type="InterPro" id="IPR040316">
    <property type="entry name" value="INTS5"/>
</dbReference>
<dbReference type="PANTHER" id="PTHR31697:SF2">
    <property type="entry name" value="INTEGRATOR COMPLEX SUBUNIT 5"/>
    <property type="match status" value="1"/>
</dbReference>
<evidence type="ECO:0000259" key="1">
    <source>
        <dbReference type="Pfam" id="PF14837"/>
    </source>
</evidence>
<evidence type="ECO:0000313" key="5">
    <source>
        <dbReference type="Proteomes" id="UP000274756"/>
    </source>
</evidence>
<gene>
    <name evidence="3" type="ORF">DME_LOCUS6509</name>
</gene>
<dbReference type="WBParaSite" id="DME_0000214901-mRNA-1">
    <property type="protein sequence ID" value="DME_0000214901-mRNA-1"/>
    <property type="gene ID" value="DME_0000214901"/>
</dbReference>
<organism evidence="4 6">
    <name type="scientific">Dracunculus medinensis</name>
    <name type="common">Guinea worm</name>
    <dbReference type="NCBI Taxonomy" id="318479"/>
    <lineage>
        <taxon>Eukaryota</taxon>
        <taxon>Metazoa</taxon>
        <taxon>Ecdysozoa</taxon>
        <taxon>Nematoda</taxon>
        <taxon>Chromadorea</taxon>
        <taxon>Rhabditida</taxon>
        <taxon>Spirurina</taxon>
        <taxon>Dracunculoidea</taxon>
        <taxon>Dracunculidae</taxon>
        <taxon>Dracunculus</taxon>
    </lineage>
</organism>
<evidence type="ECO:0000259" key="2">
    <source>
        <dbReference type="Pfam" id="PF14838"/>
    </source>
</evidence>